<gene>
    <name evidence="3" type="ORF">DFH94DRAFT_634901</name>
</gene>
<reference evidence="3" key="1">
    <citation type="submission" date="2019-10" db="EMBL/GenBank/DDBJ databases">
        <authorList>
            <consortium name="DOE Joint Genome Institute"/>
            <person name="Kuo A."/>
            <person name="Miyauchi S."/>
            <person name="Kiss E."/>
            <person name="Drula E."/>
            <person name="Kohler A."/>
            <person name="Sanchez-Garcia M."/>
            <person name="Andreopoulos B."/>
            <person name="Barry K.W."/>
            <person name="Bonito G."/>
            <person name="Buee M."/>
            <person name="Carver A."/>
            <person name="Chen C."/>
            <person name="Cichocki N."/>
            <person name="Clum A."/>
            <person name="Culley D."/>
            <person name="Crous P.W."/>
            <person name="Fauchery L."/>
            <person name="Girlanda M."/>
            <person name="Hayes R."/>
            <person name="Keri Z."/>
            <person name="LaButti K."/>
            <person name="Lipzen A."/>
            <person name="Lombard V."/>
            <person name="Magnuson J."/>
            <person name="Maillard F."/>
            <person name="Morin E."/>
            <person name="Murat C."/>
            <person name="Nolan M."/>
            <person name="Ohm R."/>
            <person name="Pangilinan J."/>
            <person name="Pereira M."/>
            <person name="Perotto S."/>
            <person name="Peter M."/>
            <person name="Riley R."/>
            <person name="Sitrit Y."/>
            <person name="Stielow B."/>
            <person name="Szollosi G."/>
            <person name="Zifcakova L."/>
            <person name="Stursova M."/>
            <person name="Spatafora J.W."/>
            <person name="Tedersoo L."/>
            <person name="Vaario L.-M."/>
            <person name="Yamada A."/>
            <person name="Yan M."/>
            <person name="Wang P."/>
            <person name="Xu J."/>
            <person name="Bruns T."/>
            <person name="Baldrian P."/>
            <person name="Vilgalys R."/>
            <person name="Henrissat B."/>
            <person name="Grigoriev I.V."/>
            <person name="Hibbett D."/>
            <person name="Nagy L.G."/>
            <person name="Martin F.M."/>
        </authorList>
    </citation>
    <scope>NUCLEOTIDE SEQUENCE</scope>
    <source>
        <strain evidence="3">Prilba</strain>
    </source>
</reference>
<feature type="compositionally biased region" description="Low complexity" evidence="1">
    <location>
        <begin position="321"/>
        <end position="337"/>
    </location>
</feature>
<feature type="domain" description="G-patch" evidence="2">
    <location>
        <begin position="203"/>
        <end position="223"/>
    </location>
</feature>
<evidence type="ECO:0000256" key="1">
    <source>
        <dbReference type="SAM" id="MobiDB-lite"/>
    </source>
</evidence>
<dbReference type="GO" id="GO:0003676">
    <property type="term" value="F:nucleic acid binding"/>
    <property type="evidence" value="ECO:0007669"/>
    <property type="project" value="InterPro"/>
</dbReference>
<feature type="region of interest" description="Disordered" evidence="1">
    <location>
        <begin position="1"/>
        <end position="44"/>
    </location>
</feature>
<reference evidence="3" key="2">
    <citation type="journal article" date="2020" name="Nat. Commun.">
        <title>Large-scale genome sequencing of mycorrhizal fungi provides insights into the early evolution of symbiotic traits.</title>
        <authorList>
            <person name="Miyauchi S."/>
            <person name="Kiss E."/>
            <person name="Kuo A."/>
            <person name="Drula E."/>
            <person name="Kohler A."/>
            <person name="Sanchez-Garcia M."/>
            <person name="Morin E."/>
            <person name="Andreopoulos B."/>
            <person name="Barry K.W."/>
            <person name="Bonito G."/>
            <person name="Buee M."/>
            <person name="Carver A."/>
            <person name="Chen C."/>
            <person name="Cichocki N."/>
            <person name="Clum A."/>
            <person name="Culley D."/>
            <person name="Crous P.W."/>
            <person name="Fauchery L."/>
            <person name="Girlanda M."/>
            <person name="Hayes R.D."/>
            <person name="Keri Z."/>
            <person name="LaButti K."/>
            <person name="Lipzen A."/>
            <person name="Lombard V."/>
            <person name="Magnuson J."/>
            <person name="Maillard F."/>
            <person name="Murat C."/>
            <person name="Nolan M."/>
            <person name="Ohm R.A."/>
            <person name="Pangilinan J."/>
            <person name="Pereira M.F."/>
            <person name="Perotto S."/>
            <person name="Peter M."/>
            <person name="Pfister S."/>
            <person name="Riley R."/>
            <person name="Sitrit Y."/>
            <person name="Stielow J.B."/>
            <person name="Szollosi G."/>
            <person name="Zifcakova L."/>
            <person name="Stursova M."/>
            <person name="Spatafora J.W."/>
            <person name="Tedersoo L."/>
            <person name="Vaario L.M."/>
            <person name="Yamada A."/>
            <person name="Yan M."/>
            <person name="Wang P."/>
            <person name="Xu J."/>
            <person name="Bruns T."/>
            <person name="Baldrian P."/>
            <person name="Vilgalys R."/>
            <person name="Dunand C."/>
            <person name="Henrissat B."/>
            <person name="Grigoriev I.V."/>
            <person name="Hibbett D."/>
            <person name="Nagy L.G."/>
            <person name="Martin F.M."/>
        </authorList>
    </citation>
    <scope>NUCLEOTIDE SEQUENCE</scope>
    <source>
        <strain evidence="3">Prilba</strain>
    </source>
</reference>
<evidence type="ECO:0000313" key="3">
    <source>
        <dbReference type="EMBL" id="KAF8476690.1"/>
    </source>
</evidence>
<organism evidence="3 4">
    <name type="scientific">Russula ochroleuca</name>
    <dbReference type="NCBI Taxonomy" id="152965"/>
    <lineage>
        <taxon>Eukaryota</taxon>
        <taxon>Fungi</taxon>
        <taxon>Dikarya</taxon>
        <taxon>Basidiomycota</taxon>
        <taxon>Agaricomycotina</taxon>
        <taxon>Agaricomycetes</taxon>
        <taxon>Russulales</taxon>
        <taxon>Russulaceae</taxon>
        <taxon>Russula</taxon>
    </lineage>
</organism>
<dbReference type="Pfam" id="PF01585">
    <property type="entry name" value="G-patch"/>
    <property type="match status" value="1"/>
</dbReference>
<feature type="region of interest" description="Disordered" evidence="1">
    <location>
        <begin position="210"/>
        <end position="337"/>
    </location>
</feature>
<dbReference type="InterPro" id="IPR000467">
    <property type="entry name" value="G_patch_dom"/>
</dbReference>
<feature type="compositionally biased region" description="Low complexity" evidence="1">
    <location>
        <begin position="75"/>
        <end position="86"/>
    </location>
</feature>
<evidence type="ECO:0000259" key="2">
    <source>
        <dbReference type="PROSITE" id="PS50174"/>
    </source>
</evidence>
<dbReference type="AlphaFoldDB" id="A0A9P5MS81"/>
<dbReference type="PROSITE" id="PS50174">
    <property type="entry name" value="G_PATCH"/>
    <property type="match status" value="1"/>
</dbReference>
<feature type="compositionally biased region" description="Pro residues" evidence="1">
    <location>
        <begin position="111"/>
        <end position="130"/>
    </location>
</feature>
<sequence length="417" mass="45292">MATVTHYIRDDDYADNLQESETGQASNDDGDDAPDPWHTESSSAGFHASRRLIANAPKFVPALLPYDEWGYAAAPASTSTEPTLTPSDPPHGDVASWYRSLNRKGPSSGPTQPPPPPPPSHSTPSSPPPSSSARFSSRRQHRGPHEWFISRAISHSQSASAPPSPRPNTSKTCGSSSLVDILSRYGPSAQPPFRPPVFLHLGPSNKGWAMLQNQGWSEGEGLGAGKTSQEKRKKTRLDSLSPPTPAPMLPTSPSQERATKEEEQEEIFIDDDDDDPIIEVRRKAPVPMIDLTQSDTEDEGESDDDNFYSPASSPAPPTASSPPDTNAAPGDPRAAQTALLTPLPAILKSDRLGIGLKAKTEGPYRSSVKRRVARRNAAAEDMHIRRILLGKGHRAFARAERLERESRQNMMAYLNEP</sequence>
<feature type="compositionally biased region" description="Low complexity" evidence="1">
    <location>
        <begin position="152"/>
        <end position="161"/>
    </location>
</feature>
<protein>
    <recommendedName>
        <fullName evidence="2">G-patch domain-containing protein</fullName>
    </recommendedName>
</protein>
<feature type="compositionally biased region" description="Polar residues" evidence="1">
    <location>
        <begin position="17"/>
        <end position="27"/>
    </location>
</feature>
<keyword evidence="4" id="KW-1185">Reference proteome</keyword>
<dbReference type="Proteomes" id="UP000759537">
    <property type="component" value="Unassembled WGS sequence"/>
</dbReference>
<feature type="compositionally biased region" description="Acidic residues" evidence="1">
    <location>
        <begin position="262"/>
        <end position="277"/>
    </location>
</feature>
<proteinExistence type="predicted"/>
<accession>A0A9P5MS81</accession>
<comment type="caution">
    <text evidence="3">The sequence shown here is derived from an EMBL/GenBank/DDBJ whole genome shotgun (WGS) entry which is preliminary data.</text>
</comment>
<dbReference type="OrthoDB" id="2538319at2759"/>
<feature type="region of interest" description="Disordered" evidence="1">
    <location>
        <begin position="75"/>
        <end position="175"/>
    </location>
</feature>
<dbReference type="EMBL" id="WHVB01000014">
    <property type="protein sequence ID" value="KAF8476690.1"/>
    <property type="molecule type" value="Genomic_DNA"/>
</dbReference>
<dbReference type="PANTHER" id="PTHR20923:SF1">
    <property type="entry name" value="G PATCH DOMAIN AND ANKYRIN REPEAT-CONTAINING PROTEIN 1"/>
    <property type="match status" value="1"/>
</dbReference>
<feature type="compositionally biased region" description="Acidic residues" evidence="1">
    <location>
        <begin position="295"/>
        <end position="306"/>
    </location>
</feature>
<evidence type="ECO:0000313" key="4">
    <source>
        <dbReference type="Proteomes" id="UP000759537"/>
    </source>
</evidence>
<dbReference type="InterPro" id="IPR039146">
    <property type="entry name" value="GPANK1"/>
</dbReference>
<name>A0A9P5MS81_9AGAM</name>
<dbReference type="PANTHER" id="PTHR20923">
    <property type="entry name" value="BAT4 PROTEIN-RELATED"/>
    <property type="match status" value="1"/>
</dbReference>